<comment type="caution">
    <text evidence="2">The sequence shown here is derived from an EMBL/GenBank/DDBJ whole genome shotgun (WGS) entry which is preliminary data.</text>
</comment>
<evidence type="ECO:0000256" key="1">
    <source>
        <dbReference type="SAM" id="MobiDB-lite"/>
    </source>
</evidence>
<name>A0A0E9NFR4_SAICN</name>
<reference evidence="2 3" key="2">
    <citation type="journal article" date="2014" name="J. Gen. Appl. Microbiol.">
        <title>The early diverging ascomycetous budding yeast Saitoella complicata has three histone deacetylases belonging to the Clr6, Hos2, and Rpd3 lineages.</title>
        <authorList>
            <person name="Nishida H."/>
            <person name="Matsumoto T."/>
            <person name="Kondo S."/>
            <person name="Hamamoto M."/>
            <person name="Yoshikawa H."/>
        </authorList>
    </citation>
    <scope>NUCLEOTIDE SEQUENCE [LARGE SCALE GENOMIC DNA]</scope>
    <source>
        <strain evidence="2 3">NRRL Y-17804</strain>
    </source>
</reference>
<feature type="compositionally biased region" description="Low complexity" evidence="1">
    <location>
        <begin position="205"/>
        <end position="214"/>
    </location>
</feature>
<proteinExistence type="predicted"/>
<sequence>MQEVVFAARVRRGDGKEDGDVTMKCRCGVKDGMHVVYSVKEHVWLLTNDEGATSTRTAGGFESDITPSIAQFCRALAYACRDAYSIQHPLTVPQLFFPHPRYRSGIEHMPVVLDPIEPLKNLPGTTWAFATLSYTAIAINSCYIKVPPSSTTMSLPSRFVDRLTSESASGTGSTPLDERKAREDREYRLKQMALLHEQHDHYSPSTTTSAAATAQKFESAVGEQESGGLEVPQGAQQRTRRKSLLDLAGFEAKKE</sequence>
<dbReference type="EMBL" id="BACD03000016">
    <property type="protein sequence ID" value="GAO48679.1"/>
    <property type="molecule type" value="Genomic_DNA"/>
</dbReference>
<keyword evidence="3" id="KW-1185">Reference proteome</keyword>
<reference evidence="2 3" key="3">
    <citation type="journal article" date="2015" name="Genome Announc.">
        <title>Draft Genome Sequence of the Archiascomycetous Yeast Saitoella complicata.</title>
        <authorList>
            <person name="Yamauchi K."/>
            <person name="Kondo S."/>
            <person name="Hamamoto M."/>
            <person name="Takahashi Y."/>
            <person name="Ogura Y."/>
            <person name="Hayashi T."/>
            <person name="Nishida H."/>
        </authorList>
    </citation>
    <scope>NUCLEOTIDE SEQUENCE [LARGE SCALE GENOMIC DNA]</scope>
    <source>
        <strain evidence="2 3">NRRL Y-17804</strain>
    </source>
</reference>
<gene>
    <name evidence="2" type="ORF">G7K_2849-t1</name>
</gene>
<evidence type="ECO:0000313" key="2">
    <source>
        <dbReference type="EMBL" id="GAO48679.1"/>
    </source>
</evidence>
<feature type="region of interest" description="Disordered" evidence="1">
    <location>
        <begin position="200"/>
        <end position="242"/>
    </location>
</feature>
<reference evidence="2 3" key="1">
    <citation type="journal article" date="2011" name="J. Gen. Appl. Microbiol.">
        <title>Draft genome sequencing of the enigmatic yeast Saitoella complicata.</title>
        <authorList>
            <person name="Nishida H."/>
            <person name="Hamamoto M."/>
            <person name="Sugiyama J."/>
        </authorList>
    </citation>
    <scope>NUCLEOTIDE SEQUENCE [LARGE SCALE GENOMIC DNA]</scope>
    <source>
        <strain evidence="2 3">NRRL Y-17804</strain>
    </source>
</reference>
<organism evidence="2 3">
    <name type="scientific">Saitoella complicata (strain BCRC 22490 / CBS 7301 / JCM 7358 / NBRC 10748 / NRRL Y-17804)</name>
    <dbReference type="NCBI Taxonomy" id="698492"/>
    <lineage>
        <taxon>Eukaryota</taxon>
        <taxon>Fungi</taxon>
        <taxon>Dikarya</taxon>
        <taxon>Ascomycota</taxon>
        <taxon>Taphrinomycotina</taxon>
        <taxon>Taphrinomycotina incertae sedis</taxon>
        <taxon>Saitoella</taxon>
    </lineage>
</organism>
<dbReference type="Proteomes" id="UP000033140">
    <property type="component" value="Unassembled WGS sequence"/>
</dbReference>
<evidence type="ECO:0000313" key="3">
    <source>
        <dbReference type="Proteomes" id="UP000033140"/>
    </source>
</evidence>
<accession>A0A0E9NFR4</accession>
<dbReference type="AlphaFoldDB" id="A0A0E9NFR4"/>
<protein>
    <submittedName>
        <fullName evidence="2">Uncharacterized protein</fullName>
    </submittedName>
</protein>